<proteinExistence type="predicted"/>
<evidence type="ECO:0000313" key="3">
    <source>
        <dbReference type="Proteomes" id="UP001293593"/>
    </source>
</evidence>
<reference evidence="2" key="1">
    <citation type="submission" date="2023-10" db="EMBL/GenBank/DDBJ databases">
        <title>Chromosome-level genome of the transformable northern wattle, Acacia crassicarpa.</title>
        <authorList>
            <person name="Massaro I."/>
            <person name="Sinha N.R."/>
            <person name="Poethig S."/>
            <person name="Leichty A.R."/>
        </authorList>
    </citation>
    <scope>NUCLEOTIDE SEQUENCE</scope>
    <source>
        <strain evidence="2">Acra3RX</strain>
        <tissue evidence="2">Leaf</tissue>
    </source>
</reference>
<name>A0AAE1TBS5_9FABA</name>
<dbReference type="AlphaFoldDB" id="A0AAE1TBS5"/>
<keyword evidence="1" id="KW-0812">Transmembrane</keyword>
<dbReference type="EMBL" id="JAWXYG010000003">
    <property type="protein sequence ID" value="KAK4278419.1"/>
    <property type="molecule type" value="Genomic_DNA"/>
</dbReference>
<comment type="caution">
    <text evidence="2">The sequence shown here is derived from an EMBL/GenBank/DDBJ whole genome shotgun (WGS) entry which is preliminary data.</text>
</comment>
<organism evidence="2 3">
    <name type="scientific">Acacia crassicarpa</name>
    <name type="common">northern wattle</name>
    <dbReference type="NCBI Taxonomy" id="499986"/>
    <lineage>
        <taxon>Eukaryota</taxon>
        <taxon>Viridiplantae</taxon>
        <taxon>Streptophyta</taxon>
        <taxon>Embryophyta</taxon>
        <taxon>Tracheophyta</taxon>
        <taxon>Spermatophyta</taxon>
        <taxon>Magnoliopsida</taxon>
        <taxon>eudicotyledons</taxon>
        <taxon>Gunneridae</taxon>
        <taxon>Pentapetalae</taxon>
        <taxon>rosids</taxon>
        <taxon>fabids</taxon>
        <taxon>Fabales</taxon>
        <taxon>Fabaceae</taxon>
        <taxon>Caesalpinioideae</taxon>
        <taxon>mimosoid clade</taxon>
        <taxon>Acacieae</taxon>
        <taxon>Acacia</taxon>
    </lineage>
</organism>
<evidence type="ECO:0008006" key="4">
    <source>
        <dbReference type="Google" id="ProtNLM"/>
    </source>
</evidence>
<keyword evidence="1" id="KW-1133">Transmembrane helix</keyword>
<feature type="transmembrane region" description="Helical" evidence="1">
    <location>
        <begin position="74"/>
        <end position="93"/>
    </location>
</feature>
<protein>
    <recommendedName>
        <fullName evidence="4">Transmembrane protein</fullName>
    </recommendedName>
</protein>
<keyword evidence="1" id="KW-0472">Membrane</keyword>
<dbReference type="Proteomes" id="UP001293593">
    <property type="component" value="Unassembled WGS sequence"/>
</dbReference>
<dbReference type="PANTHER" id="PTHR37196">
    <property type="entry name" value="TRANSMEMBRANE PROTEIN"/>
    <property type="match status" value="1"/>
</dbReference>
<evidence type="ECO:0000256" key="1">
    <source>
        <dbReference type="SAM" id="Phobius"/>
    </source>
</evidence>
<dbReference type="PANTHER" id="PTHR37196:SF2">
    <property type="entry name" value="TRANSMEMBRANE PROTEIN"/>
    <property type="match status" value="1"/>
</dbReference>
<accession>A0AAE1TBS5</accession>
<gene>
    <name evidence="2" type="ORF">QN277_016267</name>
</gene>
<sequence length="117" mass="13256">MNSITQLHYSSSLLPLNGHHNHHQFVLLMRRTNLPFPAMIRTVQQSPVMRKALPHSSVIIAASSSSAKSLDMSVFLQTSALLLFLYLTANFLVPQLISKYFGFDKVNEEQNINDDDR</sequence>
<evidence type="ECO:0000313" key="2">
    <source>
        <dbReference type="EMBL" id="KAK4278419.1"/>
    </source>
</evidence>
<keyword evidence="3" id="KW-1185">Reference proteome</keyword>